<gene>
    <name evidence="2" type="ORF">G2W53_031163</name>
</gene>
<protein>
    <submittedName>
        <fullName evidence="2">Uncharacterized protein</fullName>
    </submittedName>
</protein>
<evidence type="ECO:0000313" key="3">
    <source>
        <dbReference type="Proteomes" id="UP000634136"/>
    </source>
</evidence>
<organism evidence="2 3">
    <name type="scientific">Senna tora</name>
    <dbReference type="NCBI Taxonomy" id="362788"/>
    <lineage>
        <taxon>Eukaryota</taxon>
        <taxon>Viridiplantae</taxon>
        <taxon>Streptophyta</taxon>
        <taxon>Embryophyta</taxon>
        <taxon>Tracheophyta</taxon>
        <taxon>Spermatophyta</taxon>
        <taxon>Magnoliopsida</taxon>
        <taxon>eudicotyledons</taxon>
        <taxon>Gunneridae</taxon>
        <taxon>Pentapetalae</taxon>
        <taxon>rosids</taxon>
        <taxon>fabids</taxon>
        <taxon>Fabales</taxon>
        <taxon>Fabaceae</taxon>
        <taxon>Caesalpinioideae</taxon>
        <taxon>Cassia clade</taxon>
        <taxon>Senna</taxon>
    </lineage>
</organism>
<proteinExistence type="predicted"/>
<dbReference type="AlphaFoldDB" id="A0A834T7U8"/>
<feature type="region of interest" description="Disordered" evidence="1">
    <location>
        <begin position="1"/>
        <end position="30"/>
    </location>
</feature>
<evidence type="ECO:0000256" key="1">
    <source>
        <dbReference type="SAM" id="MobiDB-lite"/>
    </source>
</evidence>
<keyword evidence="3" id="KW-1185">Reference proteome</keyword>
<accession>A0A834T7U8</accession>
<evidence type="ECO:0000313" key="2">
    <source>
        <dbReference type="EMBL" id="KAF7817194.1"/>
    </source>
</evidence>
<reference evidence="2" key="1">
    <citation type="submission" date="2020-09" db="EMBL/GenBank/DDBJ databases">
        <title>Genome-Enabled Discovery of Anthraquinone Biosynthesis in Senna tora.</title>
        <authorList>
            <person name="Kang S.-H."/>
            <person name="Pandey R.P."/>
            <person name="Lee C.-M."/>
            <person name="Sim J.-S."/>
            <person name="Jeong J.-T."/>
            <person name="Choi B.-S."/>
            <person name="Jung M."/>
            <person name="Ginzburg D."/>
            <person name="Zhao K."/>
            <person name="Won S.Y."/>
            <person name="Oh T.-J."/>
            <person name="Yu Y."/>
            <person name="Kim N.-H."/>
            <person name="Lee O.R."/>
            <person name="Lee T.-H."/>
            <person name="Bashyal P."/>
            <person name="Kim T.-S."/>
            <person name="Lee W.-H."/>
            <person name="Kawkins C."/>
            <person name="Kim C.-K."/>
            <person name="Kim J.S."/>
            <person name="Ahn B.O."/>
            <person name="Rhee S.Y."/>
            <person name="Sohng J.K."/>
        </authorList>
    </citation>
    <scope>NUCLEOTIDE SEQUENCE</scope>
    <source>
        <tissue evidence="2">Leaf</tissue>
    </source>
</reference>
<feature type="compositionally biased region" description="Basic and acidic residues" evidence="1">
    <location>
        <begin position="1"/>
        <end position="22"/>
    </location>
</feature>
<dbReference type="Proteomes" id="UP000634136">
    <property type="component" value="Unassembled WGS sequence"/>
</dbReference>
<dbReference type="EMBL" id="JAAIUW010000009">
    <property type="protein sequence ID" value="KAF7817194.1"/>
    <property type="molecule type" value="Genomic_DNA"/>
</dbReference>
<comment type="caution">
    <text evidence="2">The sequence shown here is derived from an EMBL/GenBank/DDBJ whole genome shotgun (WGS) entry which is preliminary data.</text>
</comment>
<name>A0A834T7U8_9FABA</name>
<sequence>MVFNKKERKYEIDGEEKPEKKRNTVGGTWM</sequence>